<name>A0ACB7P728_9PEZI</name>
<evidence type="ECO:0000313" key="2">
    <source>
        <dbReference type="Proteomes" id="UP000724584"/>
    </source>
</evidence>
<comment type="caution">
    <text evidence="1">The sequence shown here is derived from an EMBL/GenBank/DDBJ whole genome shotgun (WGS) entry which is preliminary data.</text>
</comment>
<keyword evidence="2" id="KW-1185">Reference proteome</keyword>
<reference evidence="1 2" key="1">
    <citation type="journal article" date="2021" name="Nat. Commun.">
        <title>Genetic determinants of endophytism in the Arabidopsis root mycobiome.</title>
        <authorList>
            <person name="Mesny F."/>
            <person name="Miyauchi S."/>
            <person name="Thiergart T."/>
            <person name="Pickel B."/>
            <person name="Atanasova L."/>
            <person name="Karlsson M."/>
            <person name="Huettel B."/>
            <person name="Barry K.W."/>
            <person name="Haridas S."/>
            <person name="Chen C."/>
            <person name="Bauer D."/>
            <person name="Andreopoulos W."/>
            <person name="Pangilinan J."/>
            <person name="LaButti K."/>
            <person name="Riley R."/>
            <person name="Lipzen A."/>
            <person name="Clum A."/>
            <person name="Drula E."/>
            <person name="Henrissat B."/>
            <person name="Kohler A."/>
            <person name="Grigoriev I.V."/>
            <person name="Martin F.M."/>
            <person name="Hacquard S."/>
        </authorList>
    </citation>
    <scope>NUCLEOTIDE SEQUENCE [LARGE SCALE GENOMIC DNA]</scope>
    <source>
        <strain evidence="1 2">MPI-SDFR-AT-0079</strain>
    </source>
</reference>
<dbReference type="EMBL" id="JAGIZQ010000004">
    <property type="protein sequence ID" value="KAH6631735.1"/>
    <property type="molecule type" value="Genomic_DNA"/>
</dbReference>
<gene>
    <name evidence="1" type="ORF">F5144DRAFT_572047</name>
</gene>
<protein>
    <submittedName>
        <fullName evidence="1">Uncharacterized protein</fullName>
    </submittedName>
</protein>
<organism evidence="1 2">
    <name type="scientific">Chaetomium tenue</name>
    <dbReference type="NCBI Taxonomy" id="1854479"/>
    <lineage>
        <taxon>Eukaryota</taxon>
        <taxon>Fungi</taxon>
        <taxon>Dikarya</taxon>
        <taxon>Ascomycota</taxon>
        <taxon>Pezizomycotina</taxon>
        <taxon>Sordariomycetes</taxon>
        <taxon>Sordariomycetidae</taxon>
        <taxon>Sordariales</taxon>
        <taxon>Chaetomiaceae</taxon>
        <taxon>Chaetomium</taxon>
    </lineage>
</organism>
<sequence length="75" mass="7999">MITSKVYVHIKLGVGLFIQWVAGAIITSWAPCCFVTLVDLIGKATNRWKFVVVSLGLGSGTSGLLLELQNATHGP</sequence>
<accession>A0ACB7P728</accession>
<dbReference type="Proteomes" id="UP000724584">
    <property type="component" value="Unassembled WGS sequence"/>
</dbReference>
<evidence type="ECO:0000313" key="1">
    <source>
        <dbReference type="EMBL" id="KAH6631735.1"/>
    </source>
</evidence>
<proteinExistence type="predicted"/>